<name>A0A5B7H9Q3_PORTR</name>
<keyword evidence="3" id="KW-1185">Reference proteome</keyword>
<comment type="caution">
    <text evidence="2">The sequence shown here is derived from an EMBL/GenBank/DDBJ whole genome shotgun (WGS) entry which is preliminary data.</text>
</comment>
<feature type="compositionally biased region" description="Low complexity" evidence="1">
    <location>
        <begin position="147"/>
        <end position="157"/>
    </location>
</feature>
<sequence length="178" mass="19941">MDDGKEEGDEGLILQPYNWERYQRFDVGFGSRDHYQRHQQNPDTSRTSISIRTLAASQQLCRHHNIDVNTSTIVNFTVINNSNNNNNNNNNGNNNNHENMLTTPLHHLHHHHRNSQPPSLSARIATATSTTMSTSASPSLCSPPHPCSSSSSSSSSATRAPHLHHNYHISLRLEVPNH</sequence>
<evidence type="ECO:0000313" key="2">
    <source>
        <dbReference type="EMBL" id="MPC66656.1"/>
    </source>
</evidence>
<feature type="region of interest" description="Disordered" evidence="1">
    <location>
        <begin position="126"/>
        <end position="160"/>
    </location>
</feature>
<dbReference type="EMBL" id="VSRR010025079">
    <property type="protein sequence ID" value="MPC66656.1"/>
    <property type="molecule type" value="Genomic_DNA"/>
</dbReference>
<feature type="compositionally biased region" description="Low complexity" evidence="1">
    <location>
        <begin position="126"/>
        <end position="140"/>
    </location>
</feature>
<reference evidence="2 3" key="1">
    <citation type="submission" date="2019-05" db="EMBL/GenBank/DDBJ databases">
        <title>Another draft genome of Portunus trituberculatus and its Hox gene families provides insights of decapod evolution.</title>
        <authorList>
            <person name="Jeong J.-H."/>
            <person name="Song I."/>
            <person name="Kim S."/>
            <person name="Choi T."/>
            <person name="Kim D."/>
            <person name="Ryu S."/>
            <person name="Kim W."/>
        </authorList>
    </citation>
    <scope>NUCLEOTIDE SEQUENCE [LARGE SCALE GENOMIC DNA]</scope>
    <source>
        <tissue evidence="2">Muscle</tissue>
    </source>
</reference>
<organism evidence="2 3">
    <name type="scientific">Portunus trituberculatus</name>
    <name type="common">Swimming crab</name>
    <name type="synonym">Neptunus trituberculatus</name>
    <dbReference type="NCBI Taxonomy" id="210409"/>
    <lineage>
        <taxon>Eukaryota</taxon>
        <taxon>Metazoa</taxon>
        <taxon>Ecdysozoa</taxon>
        <taxon>Arthropoda</taxon>
        <taxon>Crustacea</taxon>
        <taxon>Multicrustacea</taxon>
        <taxon>Malacostraca</taxon>
        <taxon>Eumalacostraca</taxon>
        <taxon>Eucarida</taxon>
        <taxon>Decapoda</taxon>
        <taxon>Pleocyemata</taxon>
        <taxon>Brachyura</taxon>
        <taxon>Eubrachyura</taxon>
        <taxon>Portunoidea</taxon>
        <taxon>Portunidae</taxon>
        <taxon>Portuninae</taxon>
        <taxon>Portunus</taxon>
    </lineage>
</organism>
<dbReference type="Proteomes" id="UP000324222">
    <property type="component" value="Unassembled WGS sequence"/>
</dbReference>
<gene>
    <name evidence="2" type="ORF">E2C01_060806</name>
</gene>
<accession>A0A5B7H9Q3</accession>
<dbReference type="AlphaFoldDB" id="A0A5B7H9Q3"/>
<evidence type="ECO:0000313" key="3">
    <source>
        <dbReference type="Proteomes" id="UP000324222"/>
    </source>
</evidence>
<protein>
    <submittedName>
        <fullName evidence="2">Uncharacterized protein</fullName>
    </submittedName>
</protein>
<evidence type="ECO:0000256" key="1">
    <source>
        <dbReference type="SAM" id="MobiDB-lite"/>
    </source>
</evidence>
<proteinExistence type="predicted"/>